<proteinExistence type="predicted"/>
<sequence>MPLEKRDTRLSKVSCSRPLPVFMKCSSKTGGYVCQTERSFSPGPAAQSKSWKPFVFSSGPRKEKHPLPRKENRHRK</sequence>
<dbReference type="AlphaFoldDB" id="A0AAV4X6W5"/>
<protein>
    <submittedName>
        <fullName evidence="2">Uncharacterized protein</fullName>
    </submittedName>
</protein>
<evidence type="ECO:0000256" key="1">
    <source>
        <dbReference type="SAM" id="MobiDB-lite"/>
    </source>
</evidence>
<comment type="caution">
    <text evidence="2">The sequence shown here is derived from an EMBL/GenBank/DDBJ whole genome shotgun (WGS) entry which is preliminary data.</text>
</comment>
<reference evidence="2 3" key="1">
    <citation type="submission" date="2021-06" db="EMBL/GenBank/DDBJ databases">
        <title>Caerostris darwini draft genome.</title>
        <authorList>
            <person name="Kono N."/>
            <person name="Arakawa K."/>
        </authorList>
    </citation>
    <scope>NUCLEOTIDE SEQUENCE [LARGE SCALE GENOMIC DNA]</scope>
</reference>
<dbReference type="Proteomes" id="UP001054837">
    <property type="component" value="Unassembled WGS sequence"/>
</dbReference>
<organism evidence="2 3">
    <name type="scientific">Caerostris darwini</name>
    <dbReference type="NCBI Taxonomy" id="1538125"/>
    <lineage>
        <taxon>Eukaryota</taxon>
        <taxon>Metazoa</taxon>
        <taxon>Ecdysozoa</taxon>
        <taxon>Arthropoda</taxon>
        <taxon>Chelicerata</taxon>
        <taxon>Arachnida</taxon>
        <taxon>Araneae</taxon>
        <taxon>Araneomorphae</taxon>
        <taxon>Entelegynae</taxon>
        <taxon>Araneoidea</taxon>
        <taxon>Araneidae</taxon>
        <taxon>Caerostris</taxon>
    </lineage>
</organism>
<dbReference type="EMBL" id="BPLQ01015712">
    <property type="protein sequence ID" value="GIY90332.1"/>
    <property type="molecule type" value="Genomic_DNA"/>
</dbReference>
<gene>
    <name evidence="2" type="ORF">CDAR_417081</name>
</gene>
<feature type="region of interest" description="Disordered" evidence="1">
    <location>
        <begin position="38"/>
        <end position="76"/>
    </location>
</feature>
<name>A0AAV4X6W5_9ARAC</name>
<accession>A0AAV4X6W5</accession>
<evidence type="ECO:0000313" key="3">
    <source>
        <dbReference type="Proteomes" id="UP001054837"/>
    </source>
</evidence>
<keyword evidence="3" id="KW-1185">Reference proteome</keyword>
<evidence type="ECO:0000313" key="2">
    <source>
        <dbReference type="EMBL" id="GIY90332.1"/>
    </source>
</evidence>